<keyword evidence="4" id="KW-1185">Reference proteome</keyword>
<reference evidence="3 4" key="1">
    <citation type="submission" date="2024-04" db="EMBL/GenBank/DDBJ databases">
        <title>The reference genome of an endangered Asteraceae, Deinandra increscens subsp. villosa, native to the Central Coast of California.</title>
        <authorList>
            <person name="Guilliams M."/>
            <person name="Hasenstab-Lehman K."/>
            <person name="Meyer R."/>
            <person name="Mcevoy S."/>
        </authorList>
    </citation>
    <scope>NUCLEOTIDE SEQUENCE [LARGE SCALE GENOMIC DNA]</scope>
    <source>
        <tissue evidence="3">Leaf</tissue>
    </source>
</reference>
<organism evidence="3 4">
    <name type="scientific">Deinandra increscens subsp. villosa</name>
    <dbReference type="NCBI Taxonomy" id="3103831"/>
    <lineage>
        <taxon>Eukaryota</taxon>
        <taxon>Viridiplantae</taxon>
        <taxon>Streptophyta</taxon>
        <taxon>Embryophyta</taxon>
        <taxon>Tracheophyta</taxon>
        <taxon>Spermatophyta</taxon>
        <taxon>Magnoliopsida</taxon>
        <taxon>eudicotyledons</taxon>
        <taxon>Gunneridae</taxon>
        <taxon>Pentapetalae</taxon>
        <taxon>asterids</taxon>
        <taxon>campanulids</taxon>
        <taxon>Asterales</taxon>
        <taxon>Asteraceae</taxon>
        <taxon>Asteroideae</taxon>
        <taxon>Heliantheae alliance</taxon>
        <taxon>Madieae</taxon>
        <taxon>Madiinae</taxon>
        <taxon>Deinandra</taxon>
    </lineage>
</organism>
<dbReference type="PANTHER" id="PTHR45786:SF74">
    <property type="entry name" value="ATP-DEPENDENT DNA HELICASE"/>
    <property type="match status" value="1"/>
</dbReference>
<evidence type="ECO:0000313" key="3">
    <source>
        <dbReference type="EMBL" id="KAK9053599.1"/>
    </source>
</evidence>
<feature type="region of interest" description="Disordered" evidence="1">
    <location>
        <begin position="25"/>
        <end position="54"/>
    </location>
</feature>
<comment type="caution">
    <text evidence="3">The sequence shown here is derived from an EMBL/GenBank/DDBJ whole genome shotgun (WGS) entry which is preliminary data.</text>
</comment>
<feature type="compositionally biased region" description="Basic and acidic residues" evidence="1">
    <location>
        <begin position="25"/>
        <end position="36"/>
    </location>
</feature>
<feature type="chain" id="PRO_5042920869" evidence="2">
    <location>
        <begin position="22"/>
        <end position="220"/>
    </location>
</feature>
<dbReference type="PANTHER" id="PTHR45786">
    <property type="entry name" value="DNA BINDING PROTEIN-LIKE"/>
    <property type="match status" value="1"/>
</dbReference>
<sequence length="220" mass="24312">MFLYVIPPLWSLLLGCKSCLQNNGHPKEKGRQKADSSSEGPGAARPVTLGQSSHRASLRARNAVATAAGVSGVRHPYEDLGDSSHTCKFCGASFWYTEHVRNTSLGERLRYNMCCRSGRVCLGSPCQPPQALKKLYQGRVFMENNCRYYSMFAMTSFGATVDKSVNDGSGPYVFKVSGQVSHFLGSLCPTVNSKPSFMRLYIYDTMHEVDNRLKPFSKDG</sequence>
<proteinExistence type="predicted"/>
<evidence type="ECO:0000313" key="4">
    <source>
        <dbReference type="Proteomes" id="UP001408789"/>
    </source>
</evidence>
<evidence type="ECO:0000256" key="2">
    <source>
        <dbReference type="SAM" id="SignalP"/>
    </source>
</evidence>
<gene>
    <name evidence="3" type="ORF">SSX86_024673</name>
</gene>
<feature type="signal peptide" evidence="2">
    <location>
        <begin position="1"/>
        <end position="21"/>
    </location>
</feature>
<name>A0AAP0CB35_9ASTR</name>
<dbReference type="Proteomes" id="UP001408789">
    <property type="component" value="Unassembled WGS sequence"/>
</dbReference>
<keyword evidence="2" id="KW-0732">Signal</keyword>
<dbReference type="AlphaFoldDB" id="A0AAP0CB35"/>
<accession>A0AAP0CB35</accession>
<evidence type="ECO:0000256" key="1">
    <source>
        <dbReference type="SAM" id="MobiDB-lite"/>
    </source>
</evidence>
<protein>
    <submittedName>
        <fullName evidence="3">Uncharacterized protein</fullName>
    </submittedName>
</protein>
<dbReference type="EMBL" id="JBCNJP010000025">
    <property type="protein sequence ID" value="KAK9053599.1"/>
    <property type="molecule type" value="Genomic_DNA"/>
</dbReference>